<dbReference type="CDD" id="cd18070">
    <property type="entry name" value="DEXQc_SHPRH"/>
    <property type="match status" value="1"/>
</dbReference>
<dbReference type="EMBL" id="JAQOWY010000294">
    <property type="protein sequence ID" value="KAK1844880.1"/>
    <property type="molecule type" value="Genomic_DNA"/>
</dbReference>
<dbReference type="AlphaFoldDB" id="A0AAD9ACI0"/>
<keyword evidence="6" id="KW-1185">Reference proteome</keyword>
<dbReference type="InterPro" id="IPR027417">
    <property type="entry name" value="P-loop_NTPase"/>
</dbReference>
<keyword evidence="2" id="KW-0067">ATP-binding</keyword>
<feature type="domain" description="Helicase ATP-binding" evidence="4">
    <location>
        <begin position="348"/>
        <end position="549"/>
    </location>
</feature>
<feature type="compositionally biased region" description="Acidic residues" evidence="3">
    <location>
        <begin position="761"/>
        <end position="772"/>
    </location>
</feature>
<evidence type="ECO:0000259" key="4">
    <source>
        <dbReference type="PROSITE" id="PS51192"/>
    </source>
</evidence>
<dbReference type="GO" id="GO:0004386">
    <property type="term" value="F:helicase activity"/>
    <property type="evidence" value="ECO:0007669"/>
    <property type="project" value="UniProtKB-KW"/>
</dbReference>
<protein>
    <submittedName>
        <fullName evidence="5">Snf2 family helicase</fullName>
    </submittedName>
</protein>
<keyword evidence="5" id="KW-0347">Helicase</keyword>
<accession>A0AAD9ACI0</accession>
<evidence type="ECO:0000313" key="5">
    <source>
        <dbReference type="EMBL" id="KAK1844880.1"/>
    </source>
</evidence>
<feature type="compositionally biased region" description="Polar residues" evidence="3">
    <location>
        <begin position="747"/>
        <end position="756"/>
    </location>
</feature>
<dbReference type="PROSITE" id="PS51192">
    <property type="entry name" value="HELICASE_ATP_BIND_1"/>
    <property type="match status" value="1"/>
</dbReference>
<dbReference type="Proteomes" id="UP001243330">
    <property type="component" value="Unassembled WGS sequence"/>
</dbReference>
<dbReference type="Gene3D" id="3.40.50.10810">
    <property type="entry name" value="Tandem AAA-ATPase domain"/>
    <property type="match status" value="1"/>
</dbReference>
<evidence type="ECO:0000256" key="2">
    <source>
        <dbReference type="ARBA" id="ARBA00022840"/>
    </source>
</evidence>
<dbReference type="PANTHER" id="PTHR45865">
    <property type="entry name" value="E3 UBIQUITIN-PROTEIN LIGASE SHPRH FAMILY MEMBER"/>
    <property type="match status" value="1"/>
</dbReference>
<keyword evidence="5" id="KW-0378">Hydrolase</keyword>
<dbReference type="GO" id="GO:0006974">
    <property type="term" value="P:DNA damage response"/>
    <property type="evidence" value="ECO:0007669"/>
    <property type="project" value="TreeGrafter"/>
</dbReference>
<dbReference type="GO" id="GO:0005634">
    <property type="term" value="C:nucleus"/>
    <property type="evidence" value="ECO:0007669"/>
    <property type="project" value="TreeGrafter"/>
</dbReference>
<dbReference type="PANTHER" id="PTHR45865:SF1">
    <property type="entry name" value="E3 UBIQUITIN-PROTEIN LIGASE SHPRH"/>
    <property type="match status" value="1"/>
</dbReference>
<dbReference type="Pfam" id="PF00176">
    <property type="entry name" value="SNF2-rel_dom"/>
    <property type="match status" value="1"/>
</dbReference>
<gene>
    <name evidence="5" type="ORF">CCHR01_12500</name>
</gene>
<dbReference type="GO" id="GO:0000209">
    <property type="term" value="P:protein polyubiquitination"/>
    <property type="evidence" value="ECO:0007669"/>
    <property type="project" value="TreeGrafter"/>
</dbReference>
<evidence type="ECO:0000256" key="1">
    <source>
        <dbReference type="ARBA" id="ARBA00022741"/>
    </source>
</evidence>
<dbReference type="GO" id="GO:0005524">
    <property type="term" value="F:ATP binding"/>
    <property type="evidence" value="ECO:0007669"/>
    <property type="project" value="InterPro"/>
</dbReference>
<dbReference type="InterPro" id="IPR014001">
    <property type="entry name" value="Helicase_ATP-bd"/>
</dbReference>
<dbReference type="SMART" id="SM00487">
    <property type="entry name" value="DEXDc"/>
    <property type="match status" value="1"/>
</dbReference>
<dbReference type="GO" id="GO:0061630">
    <property type="term" value="F:ubiquitin protein ligase activity"/>
    <property type="evidence" value="ECO:0007669"/>
    <property type="project" value="TreeGrafter"/>
</dbReference>
<evidence type="ECO:0000256" key="3">
    <source>
        <dbReference type="SAM" id="MobiDB-lite"/>
    </source>
</evidence>
<dbReference type="InterPro" id="IPR000330">
    <property type="entry name" value="SNF2_N"/>
</dbReference>
<dbReference type="InterPro" id="IPR038718">
    <property type="entry name" value="SNF2-like_sf"/>
</dbReference>
<dbReference type="InterPro" id="IPR052583">
    <property type="entry name" value="ATP-helicase/E3_Ub-Ligase"/>
</dbReference>
<evidence type="ECO:0000313" key="6">
    <source>
        <dbReference type="Proteomes" id="UP001243330"/>
    </source>
</evidence>
<sequence length="772" mass="87605">MGRTKQTARRGKPIPVTSTVDFHGKSFLQTRGFDELTSKEQWPAHFIDQLRAHLADHETLPETQETDEPAAKRVKRSNSDIKSLLVGKESLEVARKYPRELLSDSSKHSTIYRNVGPLLHVGDRHGKEWIIASRAKSGAPIHAVVPVYPNAVSRRLSTCLSLFNSGKWKESSEEGEIWVSLDIAISTLGDHLQLQFRFCLYWNETKTPYSRLRSTFERKQSQKILDTFLSDGSNTIASGRQSWSPLDFYEAAHVPPSDDENGLKIDVPELTASLYPYQKRTLNWLLKREGVCWNNSPDGSSVGLIEDFPASKDLNTAHTFRKTQDALGGDFHVSHVYHVVTSDLTSFQQAEQYVRGGILAEEMGLGKTLEVIGLIALHRRPDGESNTVLTREGEELLATGATLIVSPNSLKEQWMSEIHQHAPHLRVKYYPGRKNVGFESEELLRKDLAAHDIIVTTYSILTSELHYAIKPPERSRRQERKYERPASPLTQMLWWRICLDEAQMIESGVTGAAAVAKVIPRVNAWGVTGTPVKNDVKDLFGLLNFLRYEPYASYAPAWKALTDSHKPLFRSLFASIALRHTKQLVRHEIAVPPQKRFVITLPFTAVEEQYYGEMFRNMTRNCGLDMAGNPSSNDWKLEQYETEMRAWLNRLRQATLHPEIVQRRGNGRKVGPMRTVDEVLDAMLEQGDNDIRTEQRAYFQARLLRGQMLENGPRVKEALEIWEKVKKDASALVSECREEAEDALKELNSSGSNQDSIVDFPSDEDDNEETDE</sequence>
<comment type="caution">
    <text evidence="5">The sequence shown here is derived from an EMBL/GenBank/DDBJ whole genome shotgun (WGS) entry which is preliminary data.</text>
</comment>
<organism evidence="5 6">
    <name type="scientific">Colletotrichum chrysophilum</name>
    <dbReference type="NCBI Taxonomy" id="1836956"/>
    <lineage>
        <taxon>Eukaryota</taxon>
        <taxon>Fungi</taxon>
        <taxon>Dikarya</taxon>
        <taxon>Ascomycota</taxon>
        <taxon>Pezizomycotina</taxon>
        <taxon>Sordariomycetes</taxon>
        <taxon>Hypocreomycetidae</taxon>
        <taxon>Glomerellales</taxon>
        <taxon>Glomerellaceae</taxon>
        <taxon>Colletotrichum</taxon>
        <taxon>Colletotrichum gloeosporioides species complex</taxon>
    </lineage>
</organism>
<dbReference type="FunFam" id="3.40.50.10810:FF:000059">
    <property type="entry name" value="SNF2 family helicase/ATPase, putative"/>
    <property type="match status" value="1"/>
</dbReference>
<keyword evidence="1" id="KW-0547">Nucleotide-binding</keyword>
<dbReference type="SUPFAM" id="SSF52540">
    <property type="entry name" value="P-loop containing nucleoside triphosphate hydrolases"/>
    <property type="match status" value="1"/>
</dbReference>
<name>A0AAD9ACI0_9PEZI</name>
<proteinExistence type="predicted"/>
<reference evidence="5" key="1">
    <citation type="submission" date="2023-01" db="EMBL/GenBank/DDBJ databases">
        <title>Colletotrichum chrysophilum M932 genome sequence.</title>
        <authorList>
            <person name="Baroncelli R."/>
        </authorList>
    </citation>
    <scope>NUCLEOTIDE SEQUENCE</scope>
    <source>
        <strain evidence="5">M932</strain>
    </source>
</reference>
<feature type="region of interest" description="Disordered" evidence="3">
    <location>
        <begin position="742"/>
        <end position="772"/>
    </location>
</feature>